<sequence length="278" mass="26869">MVFATVTAAHSVHSGLLCKQHGAQNPFDLENPNQLWNYTCSSGTGGAVASGTGGALGVPVHSWGTVAGVSSTHAASVKGAFGVGKNGLIPNTGPSPFGASGARGWVTVGGNAAVANATAAANSAAAAAGTGVHAAVSAHTITNVPMAQPPPVHSISHVGGAAVRAVQSGTHAAVTVTQAPASAPTVVVVPPKGIPTGATYGSAGFGLKPHKWVSGSSVAKPNAAGHAPSKPVFAPSGVVVGMHGGVVDSNDNPVVNGPSTGFSSHIDQEIGVGNGFMN</sequence>
<accession>A0A7S0VW77</accession>
<proteinExistence type="predicted"/>
<evidence type="ECO:0000313" key="1">
    <source>
        <dbReference type="EMBL" id="CAD8799304.1"/>
    </source>
</evidence>
<name>A0A7S0VW77_9CRYP</name>
<dbReference type="EMBL" id="HBFN01022239">
    <property type="protein sequence ID" value="CAD8799304.1"/>
    <property type="molecule type" value="Transcribed_RNA"/>
</dbReference>
<reference evidence="1" key="1">
    <citation type="submission" date="2021-01" db="EMBL/GenBank/DDBJ databases">
        <authorList>
            <person name="Corre E."/>
            <person name="Pelletier E."/>
            <person name="Niang G."/>
            <person name="Scheremetjew M."/>
            <person name="Finn R."/>
            <person name="Kale V."/>
            <person name="Holt S."/>
            <person name="Cochrane G."/>
            <person name="Meng A."/>
            <person name="Brown T."/>
            <person name="Cohen L."/>
        </authorList>
    </citation>
    <scope>NUCLEOTIDE SEQUENCE</scope>
    <source>
        <strain evidence="1">CCMP443</strain>
    </source>
</reference>
<organism evidence="1">
    <name type="scientific">Hemiselmis tepida</name>
    <dbReference type="NCBI Taxonomy" id="464990"/>
    <lineage>
        <taxon>Eukaryota</taxon>
        <taxon>Cryptophyceae</taxon>
        <taxon>Cryptomonadales</taxon>
        <taxon>Hemiselmidaceae</taxon>
        <taxon>Hemiselmis</taxon>
    </lineage>
</organism>
<dbReference type="AlphaFoldDB" id="A0A7S0VW77"/>
<gene>
    <name evidence="1" type="ORF">HTEP1355_LOCUS12945</name>
</gene>
<protein>
    <submittedName>
        <fullName evidence="1">Uncharacterized protein</fullName>
    </submittedName>
</protein>